<evidence type="ECO:0000256" key="3">
    <source>
        <dbReference type="ARBA" id="ARBA00022989"/>
    </source>
</evidence>
<dbReference type="PANTHER" id="PTHR45695">
    <property type="entry name" value="LEUCOKININ RECEPTOR-RELATED"/>
    <property type="match status" value="1"/>
</dbReference>
<keyword evidence="6 9" id="KW-0675">Receptor</keyword>
<feature type="domain" description="G-protein coupled receptors family 1 profile" evidence="8">
    <location>
        <begin position="127"/>
        <end position="311"/>
    </location>
</feature>
<organism evidence="9 10">
    <name type="scientific">Clonorchis sinensis</name>
    <name type="common">Chinese liver fluke</name>
    <dbReference type="NCBI Taxonomy" id="79923"/>
    <lineage>
        <taxon>Eukaryota</taxon>
        <taxon>Metazoa</taxon>
        <taxon>Spiralia</taxon>
        <taxon>Lophotrochozoa</taxon>
        <taxon>Platyhelminthes</taxon>
        <taxon>Trematoda</taxon>
        <taxon>Digenea</taxon>
        <taxon>Opisthorchiida</taxon>
        <taxon>Opisthorchiata</taxon>
        <taxon>Opisthorchiidae</taxon>
        <taxon>Clonorchis</taxon>
    </lineage>
</organism>
<dbReference type="EMBL" id="NIRI02000056">
    <property type="protein sequence ID" value="KAG5445612.1"/>
    <property type="molecule type" value="Genomic_DNA"/>
</dbReference>
<dbReference type="Gene3D" id="1.20.1070.10">
    <property type="entry name" value="Rhodopsin 7-helix transmembrane proteins"/>
    <property type="match status" value="1"/>
</dbReference>
<evidence type="ECO:0000256" key="5">
    <source>
        <dbReference type="ARBA" id="ARBA00023136"/>
    </source>
</evidence>
<reference evidence="9 10" key="1">
    <citation type="journal article" date="2018" name="Biotechnol. Adv.">
        <title>Improved genomic resources and new bioinformatic workflow for the carcinogenic parasite Clonorchis sinensis: Biotechnological implications.</title>
        <authorList>
            <person name="Wang D."/>
            <person name="Korhonen P.K."/>
            <person name="Gasser R.B."/>
            <person name="Young N.D."/>
        </authorList>
    </citation>
    <scope>NUCLEOTIDE SEQUENCE [LARGE SCALE GENOMIC DNA]</scope>
    <source>
        <strain evidence="9">Cs-k2</strain>
    </source>
</reference>
<evidence type="ECO:0000313" key="9">
    <source>
        <dbReference type="EMBL" id="KAG5445612.1"/>
    </source>
</evidence>
<evidence type="ECO:0000256" key="2">
    <source>
        <dbReference type="ARBA" id="ARBA00022692"/>
    </source>
</evidence>
<gene>
    <name evidence="9" type="ORF">CSKR_105990</name>
</gene>
<dbReference type="GO" id="GO:0005886">
    <property type="term" value="C:plasma membrane"/>
    <property type="evidence" value="ECO:0007669"/>
    <property type="project" value="TreeGrafter"/>
</dbReference>
<keyword evidence="5" id="KW-0472">Membrane</keyword>
<name>A0A3R7GDM5_CLOSI</name>
<keyword evidence="4" id="KW-0297">G-protein coupled receptor</keyword>
<dbReference type="AlphaFoldDB" id="A0A3R7GDM5"/>
<proteinExistence type="predicted"/>
<dbReference type="STRING" id="79923.A0A3R7GDM5"/>
<evidence type="ECO:0000256" key="7">
    <source>
        <dbReference type="ARBA" id="ARBA00023224"/>
    </source>
</evidence>
<comment type="caution">
    <text evidence="9">The sequence shown here is derived from an EMBL/GenBank/DDBJ whole genome shotgun (WGS) entry which is preliminary data.</text>
</comment>
<keyword evidence="7" id="KW-0807">Transducer</keyword>
<dbReference type="Pfam" id="PF00001">
    <property type="entry name" value="7tm_1"/>
    <property type="match status" value="1"/>
</dbReference>
<comment type="subcellular location">
    <subcellularLocation>
        <location evidence="1">Membrane</location>
        <topology evidence="1">Multi-pass membrane protein</topology>
    </subcellularLocation>
</comment>
<dbReference type="InterPro" id="IPR017452">
    <property type="entry name" value="GPCR_Rhodpsn_7TM"/>
</dbReference>
<accession>A0A3R7GDM5</accession>
<dbReference type="SUPFAM" id="SSF81321">
    <property type="entry name" value="Family A G protein-coupled receptor-like"/>
    <property type="match status" value="1"/>
</dbReference>
<dbReference type="Proteomes" id="UP000286415">
    <property type="component" value="Unassembled WGS sequence"/>
</dbReference>
<dbReference type="PRINTS" id="PR00237">
    <property type="entry name" value="GPCRRHODOPSN"/>
</dbReference>
<protein>
    <submittedName>
        <fullName evidence="9">Pyroglutamylated RF-amide peptide receptor</fullName>
    </submittedName>
</protein>
<reference evidence="9 10" key="2">
    <citation type="journal article" date="2021" name="Genomics">
        <title>High-quality reference genome for Clonorchis sinensis.</title>
        <authorList>
            <person name="Young N.D."/>
            <person name="Stroehlein A.J."/>
            <person name="Kinkar L."/>
            <person name="Wang T."/>
            <person name="Sohn W.M."/>
            <person name="Chang B.C.H."/>
            <person name="Kaur P."/>
            <person name="Weisz D."/>
            <person name="Dudchenko O."/>
            <person name="Aiden E.L."/>
            <person name="Korhonen P.K."/>
            <person name="Gasser R.B."/>
        </authorList>
    </citation>
    <scope>NUCLEOTIDE SEQUENCE [LARGE SCALE GENOMIC DNA]</scope>
    <source>
        <strain evidence="9">Cs-k2</strain>
    </source>
</reference>
<keyword evidence="2" id="KW-0812">Transmembrane</keyword>
<dbReference type="GO" id="GO:0004930">
    <property type="term" value="F:G protein-coupled receptor activity"/>
    <property type="evidence" value="ECO:0007669"/>
    <property type="project" value="UniProtKB-KW"/>
</dbReference>
<evidence type="ECO:0000256" key="4">
    <source>
        <dbReference type="ARBA" id="ARBA00023040"/>
    </source>
</evidence>
<evidence type="ECO:0000259" key="8">
    <source>
        <dbReference type="PROSITE" id="PS50262"/>
    </source>
</evidence>
<keyword evidence="3" id="KW-1133">Transmembrane helix</keyword>
<dbReference type="OrthoDB" id="5981855at2759"/>
<dbReference type="PANTHER" id="PTHR45695:SF9">
    <property type="entry name" value="LEUCOKININ RECEPTOR"/>
    <property type="match status" value="1"/>
</dbReference>
<keyword evidence="10" id="KW-1185">Reference proteome</keyword>
<sequence>MVKKKMKNVTVTEQNLRFDRAESTDFSKMNISTPLNQVVSCTDISPVWSSLIFASFGLIMLLAVCGNTVALIIFLCPSSKSRIQRLHSRRIALESNMRTKFNVVTSSISSDEGRSQVPRKTSESVVKNPGLLILHTDGSLVRRRSSSFNSYLSSLAVSDLLMAVFCIPFTFSQICLGYWLFPPILCPIVVYAQLLMVTASALTNTAISLNRLWGILHPLGTGQDSCYRNPFRHAATHLAGVWLTAICGSSVQLVVTRVPHEPSSLQECSESWSDDRTKRAIYSVVLFIVIYLLPLSIQIAAYGFIGKRLWKRNIPGEHVAAIELSRLKQKRKYIAEACDVPNVGSTEVILVAGHVAFGLFSELDECRAKRVCQYPSSRMPQKQSLDLQGKKFYCTKFEKYVISYDSNALSFLFDRPSDTTNTLLSNSWERNSFPYLRHTELKPHLKTRNFRKTRIRETVRSEGKNSGDQSQHTILFPPIPETKCDQQHRYCAVRLRWRQMTCSVLSKKTNWRVGSRHISQLTDGYIELNTDITRV</sequence>
<dbReference type="InParanoid" id="A0A3R7GDM5"/>
<evidence type="ECO:0000256" key="6">
    <source>
        <dbReference type="ARBA" id="ARBA00023170"/>
    </source>
</evidence>
<dbReference type="PROSITE" id="PS50262">
    <property type="entry name" value="G_PROTEIN_RECEP_F1_2"/>
    <property type="match status" value="1"/>
</dbReference>
<evidence type="ECO:0000313" key="10">
    <source>
        <dbReference type="Proteomes" id="UP000286415"/>
    </source>
</evidence>
<evidence type="ECO:0000256" key="1">
    <source>
        <dbReference type="ARBA" id="ARBA00004141"/>
    </source>
</evidence>
<dbReference type="InterPro" id="IPR000276">
    <property type="entry name" value="GPCR_Rhodpsn"/>
</dbReference>